<evidence type="ECO:0000256" key="2">
    <source>
        <dbReference type="ARBA" id="ARBA00022908"/>
    </source>
</evidence>
<comment type="similarity">
    <text evidence="1">Belongs to the 'phage' integrase family.</text>
</comment>
<dbReference type="InterPro" id="IPR011010">
    <property type="entry name" value="DNA_brk_join_enz"/>
</dbReference>
<evidence type="ECO:0000256" key="3">
    <source>
        <dbReference type="ARBA" id="ARBA00023125"/>
    </source>
</evidence>
<evidence type="ECO:0000256" key="4">
    <source>
        <dbReference type="ARBA" id="ARBA00023172"/>
    </source>
</evidence>
<dbReference type="CDD" id="cd00796">
    <property type="entry name" value="INT_Rci_Hp1_C"/>
    <property type="match status" value="1"/>
</dbReference>
<dbReference type="InterPro" id="IPR002104">
    <property type="entry name" value="Integrase_catalytic"/>
</dbReference>
<gene>
    <name evidence="7" type="ORF">DESPIGER_0918</name>
</gene>
<reference evidence="8" key="1">
    <citation type="submission" date="2016-10" db="EMBL/GenBank/DDBJ databases">
        <authorList>
            <person name="Wegmann U."/>
        </authorList>
    </citation>
    <scope>NUCLEOTIDE SEQUENCE [LARGE SCALE GENOMIC DNA]</scope>
</reference>
<feature type="region of interest" description="Disordered" evidence="5">
    <location>
        <begin position="326"/>
        <end position="346"/>
    </location>
</feature>
<dbReference type="Gene3D" id="1.10.150.130">
    <property type="match status" value="1"/>
</dbReference>
<evidence type="ECO:0000256" key="5">
    <source>
        <dbReference type="SAM" id="MobiDB-lite"/>
    </source>
</evidence>
<dbReference type="InterPro" id="IPR010998">
    <property type="entry name" value="Integrase_recombinase_N"/>
</dbReference>
<keyword evidence="4" id="KW-0233">DNA recombination</keyword>
<evidence type="ECO:0000259" key="6">
    <source>
        <dbReference type="PROSITE" id="PS51898"/>
    </source>
</evidence>
<feature type="domain" description="Tyr recombinase" evidence="6">
    <location>
        <begin position="133"/>
        <end position="304"/>
    </location>
</feature>
<evidence type="ECO:0000256" key="1">
    <source>
        <dbReference type="ARBA" id="ARBA00008857"/>
    </source>
</evidence>
<evidence type="ECO:0000313" key="8">
    <source>
        <dbReference type="Proteomes" id="UP000186323"/>
    </source>
</evidence>
<dbReference type="Pfam" id="PF00589">
    <property type="entry name" value="Phage_integrase"/>
    <property type="match status" value="1"/>
</dbReference>
<sequence length="383" mass="43328">MAYRSLFAAANTPSPSICKRKNCTGHAAGIQRLEDMILSLYLPYIRLRKRSWQVDERILRQHILPTFARHLLQDISRNDVEIWLGLLAAKGLAPATCNRILSVFKSVCSLAVIWGVLPVSPCMGIAPFPTRQLRERYLTQHEARRLLQALHGSPRLEAKALQLLLLTGARKSEILKARWEHIHLEKHLLTVPLSKSNRPRHIVLSDEAVAIIRLLPRRPDCPWLFPGRTAGRPLSDIYLFWNHLRRQLNLADVRIHDLRHTFASILVNAGHSLYEVQRLLGHRDPRTTMRYAHLGHDSLLAAAGTVSIFLGNTSIATASRPRKRLPVGTNLPSSDHALLKTSEPPCHRSALLSSPSLLSRRKKIVAPGKCPKRLRTRQSLLQR</sequence>
<dbReference type="GO" id="GO:0003677">
    <property type="term" value="F:DNA binding"/>
    <property type="evidence" value="ECO:0007669"/>
    <property type="project" value="UniProtKB-KW"/>
</dbReference>
<dbReference type="GO" id="GO:0015074">
    <property type="term" value="P:DNA integration"/>
    <property type="evidence" value="ECO:0007669"/>
    <property type="project" value="UniProtKB-KW"/>
</dbReference>
<name>A0A1K1LDL9_9BACT</name>
<dbReference type="PANTHER" id="PTHR30629:SF2">
    <property type="entry name" value="PROPHAGE INTEGRASE INTS-RELATED"/>
    <property type="match status" value="1"/>
</dbReference>
<dbReference type="PANTHER" id="PTHR30629">
    <property type="entry name" value="PROPHAGE INTEGRASE"/>
    <property type="match status" value="1"/>
</dbReference>
<dbReference type="Proteomes" id="UP000186323">
    <property type="component" value="Chromosome I"/>
</dbReference>
<dbReference type="GO" id="GO:0006310">
    <property type="term" value="P:DNA recombination"/>
    <property type="evidence" value="ECO:0007669"/>
    <property type="project" value="UniProtKB-KW"/>
</dbReference>
<dbReference type="RefSeq" id="WP_083575301.1">
    <property type="nucleotide sequence ID" value="NZ_LT630450.1"/>
</dbReference>
<evidence type="ECO:0000313" key="7">
    <source>
        <dbReference type="EMBL" id="SFV72781.1"/>
    </source>
</evidence>
<dbReference type="KEGG" id="dpg:DESPIGER_0918"/>
<protein>
    <submittedName>
        <fullName evidence="7">Integrase</fullName>
    </submittedName>
</protein>
<dbReference type="SUPFAM" id="SSF56349">
    <property type="entry name" value="DNA breaking-rejoining enzymes"/>
    <property type="match status" value="1"/>
</dbReference>
<dbReference type="OrthoDB" id="9789256at2"/>
<keyword evidence="8" id="KW-1185">Reference proteome</keyword>
<organism evidence="7 8">
    <name type="scientific">Desulfovibrio piger</name>
    <dbReference type="NCBI Taxonomy" id="901"/>
    <lineage>
        <taxon>Bacteria</taxon>
        <taxon>Pseudomonadati</taxon>
        <taxon>Thermodesulfobacteriota</taxon>
        <taxon>Desulfovibrionia</taxon>
        <taxon>Desulfovibrionales</taxon>
        <taxon>Desulfovibrionaceae</taxon>
        <taxon>Desulfovibrio</taxon>
    </lineage>
</organism>
<dbReference type="EMBL" id="LT630450">
    <property type="protein sequence ID" value="SFV72781.1"/>
    <property type="molecule type" value="Genomic_DNA"/>
</dbReference>
<keyword evidence="2" id="KW-0229">DNA integration</keyword>
<dbReference type="InterPro" id="IPR013762">
    <property type="entry name" value="Integrase-like_cat_sf"/>
</dbReference>
<accession>A0A1K1LDL9</accession>
<dbReference type="PROSITE" id="PS51898">
    <property type="entry name" value="TYR_RECOMBINASE"/>
    <property type="match status" value="1"/>
</dbReference>
<keyword evidence="3" id="KW-0238">DNA-binding</keyword>
<dbReference type="AlphaFoldDB" id="A0A1K1LDL9"/>
<proteinExistence type="inferred from homology"/>
<dbReference type="InterPro" id="IPR050808">
    <property type="entry name" value="Phage_Integrase"/>
</dbReference>
<dbReference type="Gene3D" id="1.10.443.10">
    <property type="entry name" value="Intergrase catalytic core"/>
    <property type="match status" value="1"/>
</dbReference>